<dbReference type="PANTHER" id="PTHR33712:SF7">
    <property type="entry name" value="LIGHT-INDEPENDENT PROTOCHLOROPHYLLIDE REDUCTASE SUBUNIT B"/>
    <property type="match status" value="1"/>
</dbReference>
<evidence type="ECO:0000256" key="11">
    <source>
        <dbReference type="ARBA" id="ARBA00023014"/>
    </source>
</evidence>
<dbReference type="EC" id="1.18.6.1" evidence="4 15"/>
<evidence type="ECO:0000256" key="6">
    <source>
        <dbReference type="ARBA" id="ARBA00022723"/>
    </source>
</evidence>
<comment type="catalytic activity">
    <reaction evidence="13 15">
        <text>N2 + 8 reduced [2Fe-2S]-[ferredoxin] + 16 ATP + 16 H2O = H2 + 8 oxidized [2Fe-2S]-[ferredoxin] + 2 NH4(+) + 16 ADP + 16 phosphate + 6 H(+)</text>
        <dbReference type="Rhea" id="RHEA:21448"/>
        <dbReference type="Rhea" id="RHEA-COMP:10000"/>
        <dbReference type="Rhea" id="RHEA-COMP:10001"/>
        <dbReference type="ChEBI" id="CHEBI:15377"/>
        <dbReference type="ChEBI" id="CHEBI:15378"/>
        <dbReference type="ChEBI" id="CHEBI:17997"/>
        <dbReference type="ChEBI" id="CHEBI:18276"/>
        <dbReference type="ChEBI" id="CHEBI:28938"/>
        <dbReference type="ChEBI" id="CHEBI:30616"/>
        <dbReference type="ChEBI" id="CHEBI:33737"/>
        <dbReference type="ChEBI" id="CHEBI:33738"/>
        <dbReference type="ChEBI" id="CHEBI:43474"/>
        <dbReference type="ChEBI" id="CHEBI:456216"/>
        <dbReference type="EC" id="1.18.6.1"/>
    </reaction>
</comment>
<evidence type="ECO:0000256" key="10">
    <source>
        <dbReference type="ARBA" id="ARBA00023004"/>
    </source>
</evidence>
<dbReference type="NCBIfam" id="TIGR01286">
    <property type="entry name" value="nifK"/>
    <property type="match status" value="1"/>
</dbReference>
<evidence type="ECO:0000259" key="17">
    <source>
        <dbReference type="Pfam" id="PF11844"/>
    </source>
</evidence>
<evidence type="ECO:0000256" key="12">
    <source>
        <dbReference type="ARBA" id="ARBA00023231"/>
    </source>
</evidence>
<keyword evidence="7 15" id="KW-0547">Nucleotide-binding</keyword>
<dbReference type="RefSeq" id="WP_130459548.1">
    <property type="nucleotide sequence ID" value="NZ_SHKM01000002.1"/>
</dbReference>
<comment type="cofactor">
    <cofactor evidence="15">
        <name>[8Fe-7S] cluster</name>
        <dbReference type="ChEBI" id="CHEBI:21143"/>
    </cofactor>
    <text evidence="15">Binds 1 [8Fe-7S] cluster per heterodimer.</text>
</comment>
<dbReference type="SUPFAM" id="SSF53807">
    <property type="entry name" value="Helical backbone' metal receptor"/>
    <property type="match status" value="1"/>
</dbReference>
<keyword evidence="12 14" id="KW-0535">Nitrogen fixation</keyword>
<evidence type="ECO:0000256" key="2">
    <source>
        <dbReference type="ARBA" id="ARBA00011002"/>
    </source>
</evidence>
<keyword evidence="19" id="KW-1185">Reference proteome</keyword>
<evidence type="ECO:0000256" key="5">
    <source>
        <dbReference type="ARBA" id="ARBA00014775"/>
    </source>
</evidence>
<dbReference type="InterPro" id="IPR050152">
    <property type="entry name" value="ChlB/BchB/BchZ"/>
</dbReference>
<reference evidence="18 19" key="1">
    <citation type="submission" date="2019-02" db="EMBL/GenBank/DDBJ databases">
        <title>Genomic Encyclopedia of Type Strains, Phase IV (KMG-IV): sequencing the most valuable type-strain genomes for metagenomic binning, comparative biology and taxonomic classification.</title>
        <authorList>
            <person name="Goeker M."/>
        </authorList>
    </citation>
    <scope>NUCLEOTIDE SEQUENCE [LARGE SCALE GENOMIC DNA]</scope>
    <source>
        <strain evidence="18 19">DSM 21223</strain>
    </source>
</reference>
<feature type="domain" description="Nitrogenase molybdenum-iron protein beta chain N-terminal" evidence="17">
    <location>
        <begin position="1"/>
        <end position="55"/>
    </location>
</feature>
<evidence type="ECO:0000256" key="8">
    <source>
        <dbReference type="ARBA" id="ARBA00022840"/>
    </source>
</evidence>
<evidence type="ECO:0000256" key="14">
    <source>
        <dbReference type="RuleBase" id="RU004021"/>
    </source>
</evidence>
<sequence>MPQSAEKVLDHNELFKQPEYQDLMARKKQFEDCASADKVKEVEAFTKSWEYREINFKREALTVNPAKACQPLGAVLCASGFEGTLPYVHGSQGCVAYFRSHLNRHFKEPSSCVSDSMTEDAAVFGGLNNMIDGLANAHALYKPKMIAVSTTCMAEVIGDDLDGFIKNAKQKGSIPEDFRVPFAHTPSFVGSHITGYDNMLKGVLSNLWAGQERKEGAAINVNGGFDGYCVGNNREIKRLLGLMGVDFTVLSDPSDVFDTPADGEFRMYDGGTKIDDGIAAVNAKATFLLQGFSTAKTGEFIKEKGQEVVAFHNPVGVTATDAFLMEVSRVTGKAIPAELEKERGRLVDAIADSQAYLHGKSFSLFGDPDMVYGLVSFLLEVGAEPKHIVVTNSTKDFETKLGALLEASPFGKEAKIYAGKDLWHMRSLLATEPSDFLIGSSYGKFLERDTGVPLIRIGFPIFDRHHHHRFPIWGYQGGLNVLVKILDKIFDVLDKDPKGTSFDVVR</sequence>
<evidence type="ECO:0000256" key="3">
    <source>
        <dbReference type="ARBA" id="ARBA00011462"/>
    </source>
</evidence>
<proteinExistence type="inferred from homology"/>
<evidence type="ECO:0000256" key="1">
    <source>
        <dbReference type="ARBA" id="ARBA00002621"/>
    </source>
</evidence>
<evidence type="ECO:0000256" key="9">
    <source>
        <dbReference type="ARBA" id="ARBA00023002"/>
    </source>
</evidence>
<dbReference type="Gene3D" id="3.40.50.1980">
    <property type="entry name" value="Nitrogenase molybdenum iron protein domain"/>
    <property type="match status" value="3"/>
</dbReference>
<evidence type="ECO:0000313" key="19">
    <source>
        <dbReference type="Proteomes" id="UP000292136"/>
    </source>
</evidence>
<name>A0ABY0IN44_9RHOO</name>
<keyword evidence="10 15" id="KW-0408">Iron</keyword>
<dbReference type="CDD" id="cd01974">
    <property type="entry name" value="Nitrogenase_MoFe_beta"/>
    <property type="match status" value="1"/>
</dbReference>
<keyword evidence="9 15" id="KW-0560">Oxidoreductase</keyword>
<dbReference type="PROSITE" id="PS00090">
    <property type="entry name" value="NITROGENASE_1_2"/>
    <property type="match status" value="1"/>
</dbReference>
<comment type="subunit">
    <text evidence="3 15">Tetramer of two alpha and two beta chains. Forms complex with the iron protein (nitrogenase component 2).</text>
</comment>
<organism evidence="18 19">
    <name type="scientific">Azospira oryzae</name>
    <dbReference type="NCBI Taxonomy" id="146939"/>
    <lineage>
        <taxon>Bacteria</taxon>
        <taxon>Pseudomonadati</taxon>
        <taxon>Pseudomonadota</taxon>
        <taxon>Betaproteobacteria</taxon>
        <taxon>Rhodocyclales</taxon>
        <taxon>Rhodocyclaceae</taxon>
        <taxon>Azospira</taxon>
    </lineage>
</organism>
<evidence type="ECO:0000256" key="4">
    <source>
        <dbReference type="ARBA" id="ARBA00012773"/>
    </source>
</evidence>
<keyword evidence="6 15" id="KW-0479">Metal-binding</keyword>
<protein>
    <recommendedName>
        <fullName evidence="5 15">Nitrogenase molybdenum-iron protein beta chain</fullName>
        <ecNumber evidence="4 15">1.18.6.1</ecNumber>
    </recommendedName>
    <alternativeName>
        <fullName evidence="15">Dinitrogenase</fullName>
    </alternativeName>
</protein>
<accession>A0ABY0IN44</accession>
<keyword evidence="8 15" id="KW-0067">ATP-binding</keyword>
<comment type="function">
    <text evidence="1 15">This molybdenum-iron protein is part of the nitrogenase complex that catalyzes the key enzymatic reactions in nitrogen fixation.</text>
</comment>
<keyword evidence="11 15" id="KW-0411">Iron-sulfur</keyword>
<comment type="caution">
    <text evidence="18">The sequence shown here is derived from an EMBL/GenBank/DDBJ whole genome shotgun (WGS) entry which is preliminary data.</text>
</comment>
<dbReference type="Pfam" id="PF11844">
    <property type="entry name" value="DUF3364"/>
    <property type="match status" value="1"/>
</dbReference>
<dbReference type="EMBL" id="SHKM01000002">
    <property type="protein sequence ID" value="RZT76302.1"/>
    <property type="molecule type" value="Genomic_DNA"/>
</dbReference>
<evidence type="ECO:0000259" key="16">
    <source>
        <dbReference type="Pfam" id="PF00148"/>
    </source>
</evidence>
<gene>
    <name evidence="18" type="ORF">EV678_2177</name>
</gene>
<dbReference type="PROSITE" id="PS00699">
    <property type="entry name" value="NITROGENASE_1_1"/>
    <property type="match status" value="1"/>
</dbReference>
<dbReference type="Pfam" id="PF00148">
    <property type="entry name" value="Oxidored_nitro"/>
    <property type="match status" value="1"/>
</dbReference>
<dbReference type="InterPro" id="IPR000510">
    <property type="entry name" value="Nase/OxRdtase_comp1"/>
</dbReference>
<dbReference type="InterPro" id="IPR005976">
    <property type="entry name" value="Nase_Mo-Fe_CF_bsu"/>
</dbReference>
<evidence type="ECO:0000256" key="13">
    <source>
        <dbReference type="ARBA" id="ARBA00047967"/>
    </source>
</evidence>
<comment type="similarity">
    <text evidence="2 14">Belongs to the NifD/NifK/NifE/NifN family.</text>
</comment>
<dbReference type="Proteomes" id="UP000292136">
    <property type="component" value="Unassembled WGS sequence"/>
</dbReference>
<evidence type="ECO:0000256" key="15">
    <source>
        <dbReference type="RuleBase" id="RU364127"/>
    </source>
</evidence>
<dbReference type="InterPro" id="IPR024564">
    <property type="entry name" value="Nase_Mo-Fe_CF_bsu_N"/>
</dbReference>
<evidence type="ECO:0000313" key="18">
    <source>
        <dbReference type="EMBL" id="RZT76302.1"/>
    </source>
</evidence>
<dbReference type="InterPro" id="IPR000318">
    <property type="entry name" value="Nase_comp1_CS"/>
</dbReference>
<dbReference type="PANTHER" id="PTHR33712">
    <property type="entry name" value="LIGHT-INDEPENDENT PROTOCHLOROPHYLLIDE REDUCTASE SUBUNIT B"/>
    <property type="match status" value="1"/>
</dbReference>
<evidence type="ECO:0000256" key="7">
    <source>
        <dbReference type="ARBA" id="ARBA00022741"/>
    </source>
</evidence>
<feature type="domain" description="Nitrogenase/oxidoreductase component 1" evidence="16">
    <location>
        <begin position="69"/>
        <end position="487"/>
    </location>
</feature>
<dbReference type="Gene3D" id="1.20.89.10">
    <property type="entry name" value="Nitrogenase Molybdenum-iron Protein, subunit B, domain 4"/>
    <property type="match status" value="1"/>
</dbReference>